<evidence type="ECO:0000313" key="1">
    <source>
        <dbReference type="EMBL" id="GHB35554.1"/>
    </source>
</evidence>
<dbReference type="Proteomes" id="UP000642809">
    <property type="component" value="Unassembled WGS sequence"/>
</dbReference>
<comment type="caution">
    <text evidence="1">The sequence shown here is derived from an EMBL/GenBank/DDBJ whole genome shotgun (WGS) entry which is preliminary data.</text>
</comment>
<sequence>MWWWKSRLLLLTAFSLIIQVSYAQRVIEPEERPPLRDRMYYGGNFALSFGPITAVEISPLAGVMITDKLSAGAGLTYQYFDDSRWVGLSNTLYGGRLFTRYNVLPNIFLHGEYESLNFDLYDFVTDTSRREWVNAFLVGGGYFVPFGNRGGANFLFLYNLNYDVRRSPYNEPYVIRVGLVF</sequence>
<gene>
    <name evidence="1" type="ORF">GCM10008106_16300</name>
</gene>
<organism evidence="1 2">
    <name type="scientific">Mongoliitalea lutea</name>
    <dbReference type="NCBI Taxonomy" id="849756"/>
    <lineage>
        <taxon>Bacteria</taxon>
        <taxon>Pseudomonadati</taxon>
        <taxon>Bacteroidota</taxon>
        <taxon>Cytophagia</taxon>
        <taxon>Cytophagales</taxon>
        <taxon>Cyclobacteriaceae</taxon>
        <taxon>Mongoliitalea</taxon>
    </lineage>
</organism>
<reference evidence="1" key="1">
    <citation type="journal article" date="2014" name="Int. J. Syst. Evol. Microbiol.">
        <title>Complete genome sequence of Corynebacterium casei LMG S-19264T (=DSM 44701T), isolated from a smear-ripened cheese.</title>
        <authorList>
            <consortium name="US DOE Joint Genome Institute (JGI-PGF)"/>
            <person name="Walter F."/>
            <person name="Albersmeier A."/>
            <person name="Kalinowski J."/>
            <person name="Ruckert C."/>
        </authorList>
    </citation>
    <scope>NUCLEOTIDE SEQUENCE</scope>
    <source>
        <strain evidence="1">KCTC 23224</strain>
    </source>
</reference>
<reference evidence="1" key="2">
    <citation type="submission" date="2020-09" db="EMBL/GenBank/DDBJ databases">
        <authorList>
            <person name="Sun Q."/>
            <person name="Kim S."/>
        </authorList>
    </citation>
    <scope>NUCLEOTIDE SEQUENCE</scope>
    <source>
        <strain evidence="1">KCTC 23224</strain>
    </source>
</reference>
<proteinExistence type="predicted"/>
<name>A0A8J3CY14_9BACT</name>
<protein>
    <submittedName>
        <fullName evidence="1">Uncharacterized protein</fullName>
    </submittedName>
</protein>
<evidence type="ECO:0000313" key="2">
    <source>
        <dbReference type="Proteomes" id="UP000642809"/>
    </source>
</evidence>
<accession>A0A8J3CY14</accession>
<keyword evidence="2" id="KW-1185">Reference proteome</keyword>
<dbReference type="RefSeq" id="WP_189580524.1">
    <property type="nucleotide sequence ID" value="NZ_BMYF01000008.1"/>
</dbReference>
<dbReference type="EMBL" id="BMYF01000008">
    <property type="protein sequence ID" value="GHB35554.1"/>
    <property type="molecule type" value="Genomic_DNA"/>
</dbReference>
<dbReference type="AlphaFoldDB" id="A0A8J3CY14"/>